<dbReference type="EMBL" id="CM002803">
    <property type="protein sequence ID" value="KEI67415.1"/>
    <property type="molecule type" value="Genomic_DNA"/>
</dbReference>
<dbReference type="PATRIC" id="fig|388467.6.peg.2463"/>
<organism evidence="1 2">
    <name type="scientific">Planktothrix agardhii (strain NIVA-CYA 126/8)</name>
    <dbReference type="NCBI Taxonomy" id="388467"/>
    <lineage>
        <taxon>Bacteria</taxon>
        <taxon>Bacillati</taxon>
        <taxon>Cyanobacteriota</taxon>
        <taxon>Cyanophyceae</taxon>
        <taxon>Oscillatoriophycideae</taxon>
        <taxon>Oscillatoriales</taxon>
        <taxon>Microcoleaceae</taxon>
        <taxon>Planktothrix</taxon>
    </lineage>
</organism>
<dbReference type="AlphaFoldDB" id="A0A073CTU6"/>
<protein>
    <submittedName>
        <fullName evidence="1">Uncharacterized protein</fullName>
    </submittedName>
</protein>
<evidence type="ECO:0000313" key="1">
    <source>
        <dbReference type="EMBL" id="KEI67415.1"/>
    </source>
</evidence>
<sequence>MLWTLPTRSKISISQVTDRIVNSGQLGHADYLRLMSAILSDKDITESERNQINRVFDYVQTGRVRFNDM</sequence>
<name>A0A073CTU6_PLAA1</name>
<evidence type="ECO:0000313" key="2">
    <source>
        <dbReference type="Proteomes" id="UP000027395"/>
    </source>
</evidence>
<dbReference type="eggNOG" id="ENOG50339QR">
    <property type="taxonomic scope" value="Bacteria"/>
</dbReference>
<dbReference type="Proteomes" id="UP000027395">
    <property type="component" value="Chromosome"/>
</dbReference>
<proteinExistence type="predicted"/>
<gene>
    <name evidence="1" type="ORF">A19Y_2520</name>
</gene>
<dbReference type="GeneID" id="77289017"/>
<dbReference type="RefSeq" id="WP_026788132.1">
    <property type="nucleotide sequence ID" value="NZ_CM002803.1"/>
</dbReference>
<dbReference type="STRING" id="388467.A19Y_2520"/>
<dbReference type="HOGENOM" id="CLU_186050_0_1_3"/>
<accession>A0A073CTU6</accession>
<reference evidence="1 2" key="1">
    <citation type="journal article" date="2014" name="Appl. Environ. Microbiol.">
        <title>Elucidation of insertion elements encoded on plasmids and in vitro construction of shuttle vectors from the toxic cyanobacterium Planktothrix.</title>
        <authorList>
            <person name="Christiansen G."/>
            <person name="Goesmann A."/>
            <person name="Kurmayer R."/>
        </authorList>
    </citation>
    <scope>NUCLEOTIDE SEQUENCE [LARGE SCALE GENOMIC DNA]</scope>
    <source>
        <strain evidence="1 2">NIVA-CYA 126/8</strain>
    </source>
</reference>
<keyword evidence="2" id="KW-1185">Reference proteome</keyword>